<gene>
    <name evidence="1" type="ORF">HMPREF1317_0300</name>
</gene>
<proteinExistence type="predicted"/>
<name>J0MNL2_9ACTO</name>
<protein>
    <submittedName>
        <fullName evidence="1">Uncharacterized protein</fullName>
    </submittedName>
</protein>
<dbReference type="AlphaFoldDB" id="J0MNL2"/>
<dbReference type="EMBL" id="AKFS01000299">
    <property type="protein sequence ID" value="EJF35819.1"/>
    <property type="molecule type" value="Genomic_DNA"/>
</dbReference>
<organism evidence="1 2">
    <name type="scientific">Schaalia georgiae F0490</name>
    <dbReference type="NCBI Taxonomy" id="1125717"/>
    <lineage>
        <taxon>Bacteria</taxon>
        <taxon>Bacillati</taxon>
        <taxon>Actinomycetota</taxon>
        <taxon>Actinomycetes</taxon>
        <taxon>Actinomycetales</taxon>
        <taxon>Actinomycetaceae</taxon>
        <taxon>Schaalia</taxon>
    </lineage>
</organism>
<evidence type="ECO:0000313" key="2">
    <source>
        <dbReference type="Proteomes" id="UP000004578"/>
    </source>
</evidence>
<dbReference type="PATRIC" id="fig|1125717.3.peg.1898"/>
<evidence type="ECO:0000313" key="1">
    <source>
        <dbReference type="EMBL" id="EJF35819.1"/>
    </source>
</evidence>
<dbReference type="Proteomes" id="UP000004578">
    <property type="component" value="Unassembled WGS sequence"/>
</dbReference>
<reference evidence="1 2" key="1">
    <citation type="submission" date="2012-05" db="EMBL/GenBank/DDBJ databases">
        <authorList>
            <person name="Harkins D.M."/>
            <person name="Madupu R."/>
            <person name="Durkin A.S."/>
            <person name="Torralba M."/>
            <person name="Methe B."/>
            <person name="Sutton G.G."/>
            <person name="Nelson K.E."/>
        </authorList>
    </citation>
    <scope>NUCLEOTIDE SEQUENCE [LARGE SCALE GENOMIC DNA]</scope>
    <source>
        <strain evidence="1 2">F0490</strain>
    </source>
</reference>
<comment type="caution">
    <text evidence="1">The sequence shown here is derived from an EMBL/GenBank/DDBJ whole genome shotgun (WGS) entry which is preliminary data.</text>
</comment>
<keyword evidence="2" id="KW-1185">Reference proteome</keyword>
<sequence length="79" mass="8264">MPSDAMLAAVSVPTGGREFYTPAALAAELDMSVDALKVLRSRGGGPPFVRVGRRVVYPVVGVRIWALQHMIRGGASVGA</sequence>
<dbReference type="RefSeq" id="WP_005872612.1">
    <property type="nucleotide sequence ID" value="NZ_AKFS01000299.1"/>
</dbReference>
<accession>J0MNL2</accession>